<dbReference type="AlphaFoldDB" id="A0A9W9CW55"/>
<feature type="compositionally biased region" description="Polar residues" evidence="7">
    <location>
        <begin position="627"/>
        <end position="637"/>
    </location>
</feature>
<dbReference type="GO" id="GO:0000981">
    <property type="term" value="F:DNA-binding transcription factor activity, RNA polymerase II-specific"/>
    <property type="evidence" value="ECO:0007669"/>
    <property type="project" value="TreeGrafter"/>
</dbReference>
<keyword evidence="2 5" id="KW-0238">DNA-binding</keyword>
<feature type="compositionally biased region" description="Basic and acidic residues" evidence="7">
    <location>
        <begin position="638"/>
        <end position="654"/>
    </location>
</feature>
<dbReference type="PANTHER" id="PTHR24208">
    <property type="entry name" value="LIM/HOMEOBOX PROTEIN LHX"/>
    <property type="match status" value="1"/>
</dbReference>
<dbReference type="SMART" id="SM00389">
    <property type="entry name" value="HOX"/>
    <property type="match status" value="1"/>
</dbReference>
<feature type="compositionally biased region" description="Polar residues" evidence="7">
    <location>
        <begin position="145"/>
        <end position="158"/>
    </location>
</feature>
<evidence type="ECO:0000256" key="2">
    <source>
        <dbReference type="ARBA" id="ARBA00023125"/>
    </source>
</evidence>
<feature type="compositionally biased region" description="Polar residues" evidence="7">
    <location>
        <begin position="72"/>
        <end position="89"/>
    </location>
</feature>
<organism evidence="9 10">
    <name type="scientific">Gnomoniopsis smithogilvyi</name>
    <dbReference type="NCBI Taxonomy" id="1191159"/>
    <lineage>
        <taxon>Eukaryota</taxon>
        <taxon>Fungi</taxon>
        <taxon>Dikarya</taxon>
        <taxon>Ascomycota</taxon>
        <taxon>Pezizomycotina</taxon>
        <taxon>Sordariomycetes</taxon>
        <taxon>Sordariomycetidae</taxon>
        <taxon>Diaporthales</taxon>
        <taxon>Gnomoniaceae</taxon>
        <taxon>Gnomoniopsis</taxon>
    </lineage>
</organism>
<dbReference type="SUPFAM" id="SSF46689">
    <property type="entry name" value="Homeodomain-like"/>
    <property type="match status" value="1"/>
</dbReference>
<gene>
    <name evidence="9" type="ORF">N0V93_006905</name>
</gene>
<evidence type="ECO:0000256" key="3">
    <source>
        <dbReference type="ARBA" id="ARBA00023155"/>
    </source>
</evidence>
<dbReference type="PROSITE" id="PS50071">
    <property type="entry name" value="HOMEOBOX_2"/>
    <property type="match status" value="1"/>
</dbReference>
<feature type="region of interest" description="Disordered" evidence="7">
    <location>
        <begin position="627"/>
        <end position="674"/>
    </location>
</feature>
<evidence type="ECO:0000256" key="5">
    <source>
        <dbReference type="PROSITE-ProRule" id="PRU00108"/>
    </source>
</evidence>
<keyword evidence="10" id="KW-1185">Reference proteome</keyword>
<feature type="region of interest" description="Disordered" evidence="7">
    <location>
        <begin position="383"/>
        <end position="436"/>
    </location>
</feature>
<name>A0A9W9CW55_9PEZI</name>
<keyword evidence="4 5" id="KW-0539">Nucleus</keyword>
<dbReference type="EMBL" id="JAPEVB010000004">
    <property type="protein sequence ID" value="KAJ4389437.1"/>
    <property type="molecule type" value="Genomic_DNA"/>
</dbReference>
<feature type="compositionally biased region" description="Low complexity" evidence="7">
    <location>
        <begin position="159"/>
        <end position="180"/>
    </location>
</feature>
<feature type="compositionally biased region" description="Acidic residues" evidence="7">
    <location>
        <begin position="191"/>
        <end position="206"/>
    </location>
</feature>
<dbReference type="Pfam" id="PF00046">
    <property type="entry name" value="Homeodomain"/>
    <property type="match status" value="1"/>
</dbReference>
<comment type="caution">
    <text evidence="9">The sequence shown here is derived from an EMBL/GenBank/DDBJ whole genome shotgun (WGS) entry which is preliminary data.</text>
</comment>
<feature type="compositionally biased region" description="Basic and acidic residues" evidence="7">
    <location>
        <begin position="1"/>
        <end position="10"/>
    </location>
</feature>
<dbReference type="Gene3D" id="1.10.10.60">
    <property type="entry name" value="Homeodomain-like"/>
    <property type="match status" value="1"/>
</dbReference>
<dbReference type="GO" id="GO:0005634">
    <property type="term" value="C:nucleus"/>
    <property type="evidence" value="ECO:0007669"/>
    <property type="project" value="UniProtKB-SubCell"/>
</dbReference>
<evidence type="ECO:0000313" key="9">
    <source>
        <dbReference type="EMBL" id="KAJ4389437.1"/>
    </source>
</evidence>
<dbReference type="InterPro" id="IPR001356">
    <property type="entry name" value="HD"/>
</dbReference>
<dbReference type="PANTHER" id="PTHR24208:SF166">
    <property type="entry name" value="LIM HOMEOBOX TRANSCRIPTION FACTOR 1 ALPHA, ISOFORM B"/>
    <property type="match status" value="1"/>
</dbReference>
<dbReference type="OrthoDB" id="6159439at2759"/>
<dbReference type="Proteomes" id="UP001140453">
    <property type="component" value="Unassembled WGS sequence"/>
</dbReference>
<dbReference type="InterPro" id="IPR050453">
    <property type="entry name" value="LIM_Homeobox_TF"/>
</dbReference>
<evidence type="ECO:0000256" key="1">
    <source>
        <dbReference type="ARBA" id="ARBA00004123"/>
    </source>
</evidence>
<evidence type="ECO:0000256" key="7">
    <source>
        <dbReference type="SAM" id="MobiDB-lite"/>
    </source>
</evidence>
<proteinExistence type="predicted"/>
<dbReference type="InterPro" id="IPR009057">
    <property type="entry name" value="Homeodomain-like_sf"/>
</dbReference>
<feature type="region of interest" description="Disordered" evidence="7">
    <location>
        <begin position="1"/>
        <end position="221"/>
    </location>
</feature>
<evidence type="ECO:0000259" key="8">
    <source>
        <dbReference type="PROSITE" id="PS50071"/>
    </source>
</evidence>
<evidence type="ECO:0000256" key="6">
    <source>
        <dbReference type="RuleBase" id="RU000682"/>
    </source>
</evidence>
<feature type="compositionally biased region" description="Polar residues" evidence="7">
    <location>
        <begin position="394"/>
        <end position="416"/>
    </location>
</feature>
<keyword evidence="3 5" id="KW-0371">Homeobox</keyword>
<feature type="compositionally biased region" description="Polar residues" evidence="7">
    <location>
        <begin position="39"/>
        <end position="52"/>
    </location>
</feature>
<comment type="subcellular location">
    <subcellularLocation>
        <location evidence="1 5 6">Nucleus</location>
    </subcellularLocation>
</comment>
<feature type="DNA-binding region" description="Homeobox" evidence="5">
    <location>
        <begin position="223"/>
        <end position="283"/>
    </location>
</feature>
<accession>A0A9W9CW55</accession>
<sequence>MLVSRQHDSEPNPWSKSKYDTLLHKPTSGSRMSHHYESPLSTQSDWQGQQYSYLPPGDNSLYPQSYEHGQAPLSSAGSQAQPRSATDASGSMDIDTKSERNTLSPPLSQRRSEDPLGLRTKKQLSPTPEHPVGGQCDMDGAKVADSTNEGSVTSAGTTAMSMGSNAVSSASSAGQSSEMGPSRNDDHVKQEDDDDLLDDDDMDGDGDGITAEMTPAERTAARRKMKRFRLTHQQTRFLMSEFAKQPHPDAAHRERLSREIPGLSPRQVQVWFQNRRAKIKRLTADDRERMIKMRAVPDDFDNVQALHSPYGAVHGLGTPMGSPVGFGPGGYPEHMMRGPMVVDVRRAEGGDTMSSTGLSPAFGGIGFNTSASMSNPDLMSPMSHESNDRYDYSGQLTPLSAGPRTSNPFTRQTSLDGSMAMHSHHARQPVRPLQPLQLRETLNRSRSDTLQSPLRSSMSWKGDSIDYTSYQAGGSSSPQPLSGRQASVYHPQEPTTMGGYESSSYAGSTVNSPTAMGYPSFQTSSFLNSQQNRSRMRAASATLPLGLDLSAQRSYSGSQPVRSATSPTNRHLAVTSAPYTTSFPTAPLTAPSDFNLPRTPAFPSRPHDYSMPQMSAPIAPPNDFSQAFQSMGSSSRTPMRDSFMHGDRDHDDYHGTPGGELKRKPSITVTVTQA</sequence>
<protein>
    <recommendedName>
        <fullName evidence="8">Homeobox domain-containing protein</fullName>
    </recommendedName>
</protein>
<dbReference type="GO" id="GO:0000977">
    <property type="term" value="F:RNA polymerase II transcription regulatory region sequence-specific DNA binding"/>
    <property type="evidence" value="ECO:0007669"/>
    <property type="project" value="TreeGrafter"/>
</dbReference>
<evidence type="ECO:0000256" key="4">
    <source>
        <dbReference type="ARBA" id="ARBA00023242"/>
    </source>
</evidence>
<evidence type="ECO:0000313" key="10">
    <source>
        <dbReference type="Proteomes" id="UP001140453"/>
    </source>
</evidence>
<reference evidence="9" key="1">
    <citation type="submission" date="2022-10" db="EMBL/GenBank/DDBJ databases">
        <title>Tapping the CABI collections for fungal endophytes: first genome assemblies for Collariella, Neodidymelliopsis, Ascochyta clinopodiicola, Didymella pomorum, Didymosphaeria variabile, Neocosmospora piperis and Neocucurbitaria cava.</title>
        <authorList>
            <person name="Hill R."/>
        </authorList>
    </citation>
    <scope>NUCLEOTIDE SEQUENCE</scope>
    <source>
        <strain evidence="9">IMI 355082</strain>
    </source>
</reference>
<dbReference type="CDD" id="cd00086">
    <property type="entry name" value="homeodomain"/>
    <property type="match status" value="1"/>
</dbReference>
<feature type="domain" description="Homeobox" evidence="8">
    <location>
        <begin position="221"/>
        <end position="282"/>
    </location>
</feature>